<feature type="compositionally biased region" description="Polar residues" evidence="9">
    <location>
        <begin position="943"/>
        <end position="959"/>
    </location>
</feature>
<evidence type="ECO:0000256" key="5">
    <source>
        <dbReference type="ARBA" id="ARBA00022840"/>
    </source>
</evidence>
<feature type="compositionally biased region" description="Polar residues" evidence="9">
    <location>
        <begin position="1089"/>
        <end position="1101"/>
    </location>
</feature>
<dbReference type="GO" id="GO:0005829">
    <property type="term" value="C:cytosol"/>
    <property type="evidence" value="ECO:0007669"/>
    <property type="project" value="TreeGrafter"/>
</dbReference>
<gene>
    <name evidence="11" type="ORF">Pmani_004341</name>
</gene>
<protein>
    <recommendedName>
        <fullName evidence="8">Peroxisomal ATPase PEX1</fullName>
    </recommendedName>
    <alternativeName>
        <fullName evidence="7">Peroxin-1</fullName>
    </alternativeName>
</protein>
<dbReference type="InterPro" id="IPR003960">
    <property type="entry name" value="ATPase_AAA_CS"/>
</dbReference>
<feature type="region of interest" description="Disordered" evidence="9">
    <location>
        <begin position="943"/>
        <end position="1007"/>
    </location>
</feature>
<dbReference type="InterPro" id="IPR015342">
    <property type="entry name" value="PEX1-N_C-lobe"/>
</dbReference>
<dbReference type="AlphaFoldDB" id="A0AAE1QF21"/>
<dbReference type="GO" id="GO:0016887">
    <property type="term" value="F:ATP hydrolysis activity"/>
    <property type="evidence" value="ECO:0007669"/>
    <property type="project" value="InterPro"/>
</dbReference>
<proteinExistence type="inferred from homology"/>
<dbReference type="FunFam" id="3.40.50.300:FF:000149">
    <property type="entry name" value="Nuclear valosin-containing protein-like"/>
    <property type="match status" value="1"/>
</dbReference>
<keyword evidence="3" id="KW-0547">Nucleotide-binding</keyword>
<keyword evidence="5" id="KW-0067">ATP-binding</keyword>
<dbReference type="Pfam" id="PF09262">
    <property type="entry name" value="PEX-1N"/>
    <property type="match status" value="1"/>
</dbReference>
<dbReference type="EMBL" id="JAWZYT010000301">
    <property type="protein sequence ID" value="KAK4325030.1"/>
    <property type="molecule type" value="Genomic_DNA"/>
</dbReference>
<dbReference type="GO" id="GO:0005524">
    <property type="term" value="F:ATP binding"/>
    <property type="evidence" value="ECO:0007669"/>
    <property type="project" value="UniProtKB-KW"/>
</dbReference>
<evidence type="ECO:0000256" key="8">
    <source>
        <dbReference type="ARBA" id="ARBA00034532"/>
    </source>
</evidence>
<dbReference type="InterPro" id="IPR003959">
    <property type="entry name" value="ATPase_AAA_core"/>
</dbReference>
<accession>A0AAE1QF21</accession>
<evidence type="ECO:0000313" key="11">
    <source>
        <dbReference type="EMBL" id="KAK4325030.1"/>
    </source>
</evidence>
<evidence type="ECO:0000256" key="7">
    <source>
        <dbReference type="ARBA" id="ARBA00032509"/>
    </source>
</evidence>
<keyword evidence="4" id="KW-0378">Hydrolase</keyword>
<name>A0AAE1QF21_9EUCA</name>
<dbReference type="SUPFAM" id="SSF52540">
    <property type="entry name" value="P-loop containing nucleoside triphosphate hydrolases"/>
    <property type="match status" value="2"/>
</dbReference>
<feature type="compositionally biased region" description="Polar residues" evidence="9">
    <location>
        <begin position="982"/>
        <end position="996"/>
    </location>
</feature>
<dbReference type="Gene3D" id="3.40.50.300">
    <property type="entry name" value="P-loop containing nucleotide triphosphate hydrolases"/>
    <property type="match status" value="2"/>
</dbReference>
<dbReference type="Pfam" id="PF00004">
    <property type="entry name" value="AAA"/>
    <property type="match status" value="2"/>
</dbReference>
<feature type="region of interest" description="Disordered" evidence="9">
    <location>
        <begin position="1140"/>
        <end position="1160"/>
    </location>
</feature>
<feature type="domain" description="AAA+ ATPase" evidence="10">
    <location>
        <begin position="655"/>
        <end position="791"/>
    </location>
</feature>
<dbReference type="Gene3D" id="3.10.330.10">
    <property type="match status" value="1"/>
</dbReference>
<dbReference type="SMART" id="SM00382">
    <property type="entry name" value="AAA"/>
    <property type="match status" value="2"/>
</dbReference>
<dbReference type="PANTHER" id="PTHR23077">
    <property type="entry name" value="AAA-FAMILY ATPASE"/>
    <property type="match status" value="1"/>
</dbReference>
<keyword evidence="6" id="KW-0472">Membrane</keyword>
<evidence type="ECO:0000256" key="9">
    <source>
        <dbReference type="SAM" id="MobiDB-lite"/>
    </source>
</evidence>
<comment type="caution">
    <text evidence="11">The sequence shown here is derived from an EMBL/GenBank/DDBJ whole genome shotgun (WGS) entry which is preliminary data.</text>
</comment>
<comment type="subcellular location">
    <subcellularLocation>
        <location evidence="1">Membrane</location>
    </subcellularLocation>
</comment>
<dbReference type="InterPro" id="IPR027417">
    <property type="entry name" value="P-loop_NTPase"/>
</dbReference>
<dbReference type="Gene3D" id="1.10.8.60">
    <property type="match status" value="1"/>
</dbReference>
<dbReference type="Proteomes" id="UP001292094">
    <property type="component" value="Unassembled WGS sequence"/>
</dbReference>
<dbReference type="InterPro" id="IPR029067">
    <property type="entry name" value="CDC48_domain_2-like_sf"/>
</dbReference>
<feature type="domain" description="AAA+ ATPase" evidence="10">
    <location>
        <begin position="303"/>
        <end position="466"/>
    </location>
</feature>
<keyword evidence="12" id="KW-1185">Reference proteome</keyword>
<evidence type="ECO:0000313" key="12">
    <source>
        <dbReference type="Proteomes" id="UP001292094"/>
    </source>
</evidence>
<dbReference type="GO" id="GO:0005778">
    <property type="term" value="C:peroxisomal membrane"/>
    <property type="evidence" value="ECO:0007669"/>
    <property type="project" value="TreeGrafter"/>
</dbReference>
<dbReference type="Gene3D" id="2.40.40.20">
    <property type="match status" value="1"/>
</dbReference>
<comment type="similarity">
    <text evidence="2">Belongs to the AAA ATPase family.</text>
</comment>
<dbReference type="InterPro" id="IPR003593">
    <property type="entry name" value="AAA+_ATPase"/>
</dbReference>
<evidence type="ECO:0000256" key="2">
    <source>
        <dbReference type="ARBA" id="ARBA00006914"/>
    </source>
</evidence>
<evidence type="ECO:0000259" key="10">
    <source>
        <dbReference type="SMART" id="SM00382"/>
    </source>
</evidence>
<evidence type="ECO:0000256" key="6">
    <source>
        <dbReference type="ARBA" id="ARBA00023136"/>
    </source>
</evidence>
<evidence type="ECO:0000256" key="3">
    <source>
        <dbReference type="ARBA" id="ARBA00022741"/>
    </source>
</evidence>
<feature type="region of interest" description="Disordered" evidence="9">
    <location>
        <begin position="1076"/>
        <end position="1101"/>
    </location>
</feature>
<reference evidence="11" key="1">
    <citation type="submission" date="2023-11" db="EMBL/GenBank/DDBJ databases">
        <title>Genome assemblies of two species of porcelain crab, Petrolisthes cinctipes and Petrolisthes manimaculis (Anomura: Porcellanidae).</title>
        <authorList>
            <person name="Angst P."/>
        </authorList>
    </citation>
    <scope>NUCLEOTIDE SEQUENCE</scope>
    <source>
        <strain evidence="11">PB745_02</strain>
        <tissue evidence="11">Gill</tissue>
    </source>
</reference>
<dbReference type="SUPFAM" id="SSF54585">
    <property type="entry name" value="Cdc48 domain 2-like"/>
    <property type="match status" value="1"/>
</dbReference>
<organism evidence="11 12">
    <name type="scientific">Petrolisthes manimaculis</name>
    <dbReference type="NCBI Taxonomy" id="1843537"/>
    <lineage>
        <taxon>Eukaryota</taxon>
        <taxon>Metazoa</taxon>
        <taxon>Ecdysozoa</taxon>
        <taxon>Arthropoda</taxon>
        <taxon>Crustacea</taxon>
        <taxon>Multicrustacea</taxon>
        <taxon>Malacostraca</taxon>
        <taxon>Eumalacostraca</taxon>
        <taxon>Eucarida</taxon>
        <taxon>Decapoda</taxon>
        <taxon>Pleocyemata</taxon>
        <taxon>Anomura</taxon>
        <taxon>Galatheoidea</taxon>
        <taxon>Porcellanidae</taxon>
        <taxon>Petrolisthes</taxon>
    </lineage>
</organism>
<dbReference type="PANTHER" id="PTHR23077:SF12">
    <property type="entry name" value="PEROXISOMAL ATPASE PEX1"/>
    <property type="match status" value="1"/>
</dbReference>
<dbReference type="SUPFAM" id="SSF50692">
    <property type="entry name" value="ADC-like"/>
    <property type="match status" value="1"/>
</dbReference>
<dbReference type="InterPro" id="IPR009010">
    <property type="entry name" value="Asp_de-COase-like_dom_sf"/>
</dbReference>
<dbReference type="InterPro" id="IPR050168">
    <property type="entry name" value="AAA_ATPase_domain"/>
</dbReference>
<evidence type="ECO:0000256" key="1">
    <source>
        <dbReference type="ARBA" id="ARBA00004370"/>
    </source>
</evidence>
<dbReference type="GO" id="GO:0016558">
    <property type="term" value="P:protein import into peroxisome matrix"/>
    <property type="evidence" value="ECO:0007669"/>
    <property type="project" value="TreeGrafter"/>
</dbReference>
<feature type="region of interest" description="Disordered" evidence="9">
    <location>
        <begin position="190"/>
        <end position="211"/>
    </location>
</feature>
<sequence length="1160" mass="127063">MHGGGLTRAVVVHASPARHCFLSLPRVWASFILHTRTPTFILEVSEGRTVALSWAGDTHNAGEEDGKGEIHISGMVLRGCGVAEGEVGVLTQVPSPPPVSCLTVTVDALAQWQDLALNAEAAQSAILSQVRVVGIGQGVPLWLAGGACVTLRVLVLTPDLPHGILQPMTKVEVLPPPDNKQEQTSASITFTPQDTDCGEDNQNPNLTNSSNHVENSLSILEAKDRQDNFYTTRGDVPLLLTNISVALLDVTYLKENPSNLPYIHGSVDELNESFHAKHSFLGDKCVLEKLQNHITLSLSDVCSGWNALVQGSRGSGKTSLVESLVECVSSSPHHLHCDLVRFKLLRGKKAETVEKKLQHVFREAIFHSPSLIVLEDLDFLVGVQDQESGPFHEYTLQLVTLLQGLLDQLAEVISDNDPVYCSTNPGHNSQVVVVATCTARTNVHPLLVNPQGCHYFPFTFPIPPLDSDGRLSALKSMLQSQIGGYKEFHKPPLQTALHGNKENGKEELQLPQIQIDGRAVSQRMENFVLPDLSHVALRTLLHAKRQWQEKESIPGHDKWKLKITSSVASADTVMDKGCVLSSGCSKTGATITTQDVEAALEGYTPLALRGVTLSEDSKNTLLEVGGLKEAQRTLEETLAWPARYPQLLGQVKMRLRSGVLLYGPPGSGKTLLAHTVAATCKLNFITVKGPELLSKYIGASEAAVRDSFERASQARPCVLFFDEFESVGGVRGKDSTGVTDRVVNQLLTQLDGAEEVAGVCVLAATSRPDLIDPALLRPGRLDKCVLCPLPCESDRCEILQVLAKGMPLGEVIDWMQVAQLTPNLSGADLQSLLATAQVIVAQETLGAELYQGVISNQQDYKDIGIEDVQENEDCISQEKISPHDKDQNFIQLEKDQCGISHYDSTLHTDIKDTFIDSQGELAVGHSEDAMIKQKISMQHLHPHNQTKYPHAPTSDSSPNDVRDNSSERNSTGSSRKERSLKHGNSVSTASGVNSERTGAKPKTRSVVQEQVVIEKEKNKVKYSPVRVNVLDENVTVLDEDRWSTIQELPEDTNEQYMEDTIVDEYQHSSPPAIITRSSTSNGMHKENKSNTTFQDSPNQLPTQEPDFKVYRRHIDAALKEVRPSVSAEDRLRYERLYATFKQSREGSFGQPTPGKRATLA</sequence>
<dbReference type="PROSITE" id="PS00674">
    <property type="entry name" value="AAA"/>
    <property type="match status" value="1"/>
</dbReference>
<evidence type="ECO:0000256" key="4">
    <source>
        <dbReference type="ARBA" id="ARBA00022801"/>
    </source>
</evidence>